<evidence type="ECO:0000313" key="4">
    <source>
        <dbReference type="Proteomes" id="UP001432146"/>
    </source>
</evidence>
<dbReference type="EMBL" id="JAWNGG020000081">
    <property type="protein sequence ID" value="KAK9303251.1"/>
    <property type="molecule type" value="Genomic_DNA"/>
</dbReference>
<evidence type="ECO:0000256" key="1">
    <source>
        <dbReference type="SAM" id="MobiDB-lite"/>
    </source>
</evidence>
<proteinExistence type="predicted"/>
<dbReference type="GO" id="GO:0005634">
    <property type="term" value="C:nucleus"/>
    <property type="evidence" value="ECO:0007669"/>
    <property type="project" value="TreeGrafter"/>
</dbReference>
<feature type="region of interest" description="Disordered" evidence="1">
    <location>
        <begin position="30"/>
        <end position="63"/>
    </location>
</feature>
<sequence length="731" mass="82636">MNSKFCRPFTGNSSTLLTPQNAHCTMNEVSGGKQDIPNTSSWETLSGQSASSLSTMHHHHQSLQQDAAPAVAQVIVPTPVKLQTPMLSSAQTIPDHCSQLGHMQQSSLMAQGTPPGTFPEPELSPELQQQGWKKFWSKRENRPYFWNKLTGESLWVIPPLKPQFDPITDPLGICGVPPVSGNGAIPPGGTLKRRASEDSVVPAAKKFVLAGPWDLEIPTNVIIYERAPSNLPHVHPEAEALRCGLLAKLRQCYQELCHTRESIDAPKDSFNRWLMERKVIDCGSDPLLPIRPKFTGDARKQLSRYAEAAKKMIESRAASSESRKVVKWNAEDTFQWLRRTVGATFDDFQDRLAHLKRQCQPHLTETVKASVEGICLKIYHLSTEYAKKVKDKNNQILKDNGLGNVIPLGGPASAQRKVWCYPVQFSLPTPRLPQVDYLPEREQTMLRFHGDTVCINNMHLAKLEHLYRYNCFDDKKFEMFLPRVWCMLKRYQTYLGINEGQATQMALPVTVFECLQRSFGVTFECFASPLNCYFRQYCSAFADTDSYFGSRGPFLDFRPVSGSFQANPPYCEELMEAMVNHFERLLADSTEPLSFVVFLPEWRDPAPNALIKLESSHFKRKQVVVPAMEHEYRHGFQHILPKGEVNIRAAHGTLVVWLQNATGTARWGPTEERVEALLEAWRPGRERERDRQELLSPPRQTHQQIPSTPIPVLTTPATPTVPLQTLSTHPI</sequence>
<dbReference type="GO" id="GO:0099122">
    <property type="term" value="F:RNA polymerase II C-terminal domain binding"/>
    <property type="evidence" value="ECO:0007669"/>
    <property type="project" value="InterPro"/>
</dbReference>
<evidence type="ECO:0000259" key="2">
    <source>
        <dbReference type="PROSITE" id="PS50020"/>
    </source>
</evidence>
<dbReference type="Gene3D" id="2.20.70.10">
    <property type="match status" value="1"/>
</dbReference>
<dbReference type="AlphaFoldDB" id="A0AAW1A2P5"/>
<evidence type="ECO:0000313" key="3">
    <source>
        <dbReference type="EMBL" id="KAK9303251.1"/>
    </source>
</evidence>
<dbReference type="InterPro" id="IPR039881">
    <property type="entry name" value="PCIF1-like"/>
</dbReference>
<feature type="compositionally biased region" description="Low complexity" evidence="1">
    <location>
        <begin position="710"/>
        <end position="731"/>
    </location>
</feature>
<feature type="compositionally biased region" description="Polar residues" evidence="1">
    <location>
        <begin position="36"/>
        <end position="55"/>
    </location>
</feature>
<dbReference type="FunFam" id="2.20.70.10:FF:000036">
    <property type="entry name" value="Phosphorylated CTD-interacting factor 1"/>
    <property type="match status" value="1"/>
</dbReference>
<comment type="caution">
    <text evidence="3">The sequence shown here is derived from an EMBL/GenBank/DDBJ whole genome shotgun (WGS) entry which is preliminary data.</text>
</comment>
<dbReference type="PROSITE" id="PS50020">
    <property type="entry name" value="WW_DOMAIN_2"/>
    <property type="match status" value="1"/>
</dbReference>
<dbReference type="PANTHER" id="PTHR21727">
    <property type="entry name" value="PHOSPHORYLATED CTD INTERACTING FACTOR 1"/>
    <property type="match status" value="1"/>
</dbReference>
<feature type="compositionally biased region" description="Polar residues" evidence="1">
    <location>
        <begin position="698"/>
        <end position="707"/>
    </location>
</feature>
<organism evidence="3 4">
    <name type="scientific">Tetragonisca angustula</name>
    <dbReference type="NCBI Taxonomy" id="166442"/>
    <lineage>
        <taxon>Eukaryota</taxon>
        <taxon>Metazoa</taxon>
        <taxon>Ecdysozoa</taxon>
        <taxon>Arthropoda</taxon>
        <taxon>Hexapoda</taxon>
        <taxon>Insecta</taxon>
        <taxon>Pterygota</taxon>
        <taxon>Neoptera</taxon>
        <taxon>Endopterygota</taxon>
        <taxon>Hymenoptera</taxon>
        <taxon>Apocrita</taxon>
        <taxon>Aculeata</taxon>
        <taxon>Apoidea</taxon>
        <taxon>Anthophila</taxon>
        <taxon>Apidae</taxon>
        <taxon>Tetragonisca</taxon>
    </lineage>
</organism>
<dbReference type="CDD" id="cd00201">
    <property type="entry name" value="WW"/>
    <property type="match status" value="1"/>
</dbReference>
<dbReference type="SUPFAM" id="SSF51045">
    <property type="entry name" value="WW domain"/>
    <property type="match status" value="1"/>
</dbReference>
<dbReference type="GO" id="GO:0016422">
    <property type="term" value="F:mRNA (2'-O-methyladenosine-N6-)-methyltransferase activity"/>
    <property type="evidence" value="ECO:0007669"/>
    <property type="project" value="InterPro"/>
</dbReference>
<feature type="compositionally biased region" description="Basic and acidic residues" evidence="1">
    <location>
        <begin position="684"/>
        <end position="693"/>
    </location>
</feature>
<feature type="region of interest" description="Disordered" evidence="1">
    <location>
        <begin position="684"/>
        <end position="731"/>
    </location>
</feature>
<accession>A0AAW1A2P5</accession>
<name>A0AAW1A2P5_9HYME</name>
<dbReference type="InterPro" id="IPR036020">
    <property type="entry name" value="WW_dom_sf"/>
</dbReference>
<dbReference type="SMART" id="SM00456">
    <property type="entry name" value="WW"/>
    <property type="match status" value="1"/>
</dbReference>
<dbReference type="Gene3D" id="1.20.1270.10">
    <property type="match status" value="1"/>
</dbReference>
<reference evidence="3 4" key="1">
    <citation type="submission" date="2024-05" db="EMBL/GenBank/DDBJ databases">
        <title>The nuclear and mitochondrial genome assemblies of Tetragonisca angustula (Apidae: Meliponini), a tiny yet remarkable pollinator in the Neotropics.</title>
        <authorList>
            <person name="Ferrari R."/>
            <person name="Ricardo P.C."/>
            <person name="Dias F.C."/>
            <person name="Araujo N.S."/>
            <person name="Soares D.O."/>
            <person name="Zhou Q.-S."/>
            <person name="Zhu C.-D."/>
            <person name="Coutinho L."/>
            <person name="Airas M.C."/>
            <person name="Batista T.M."/>
        </authorList>
    </citation>
    <scope>NUCLEOTIDE SEQUENCE [LARGE SCALE GENOMIC DNA]</scope>
    <source>
        <strain evidence="3">ASF017062</strain>
        <tissue evidence="3">Abdomen</tissue>
    </source>
</reference>
<protein>
    <recommendedName>
        <fullName evidence="2">WW domain-containing protein</fullName>
    </recommendedName>
</protein>
<dbReference type="InterPro" id="IPR001202">
    <property type="entry name" value="WW_dom"/>
</dbReference>
<gene>
    <name evidence="3" type="ORF">QLX08_005016</name>
</gene>
<keyword evidence="4" id="KW-1185">Reference proteome</keyword>
<dbReference type="Pfam" id="PF12237">
    <property type="entry name" value="PCIF1_WW"/>
    <property type="match status" value="1"/>
</dbReference>
<dbReference type="InterPro" id="IPR029048">
    <property type="entry name" value="HSP70_C_sf"/>
</dbReference>
<feature type="domain" description="WW" evidence="2">
    <location>
        <begin position="126"/>
        <end position="160"/>
    </location>
</feature>
<dbReference type="PANTHER" id="PTHR21727:SF0">
    <property type="entry name" value="MRNA (2'-O-METHYLADENOSINE-N(6)-)-METHYLTRANSFERASE"/>
    <property type="match status" value="1"/>
</dbReference>
<dbReference type="Pfam" id="PF00397">
    <property type="entry name" value="WW"/>
    <property type="match status" value="1"/>
</dbReference>
<dbReference type="Proteomes" id="UP001432146">
    <property type="component" value="Unassembled WGS sequence"/>
</dbReference>
<dbReference type="InterPro" id="IPR022035">
    <property type="entry name" value="PCIF1_WW"/>
</dbReference>